<sequence>MANLPRASDAYVSKTDEATAAEVSASSTRFVRGLGLWPGECENALWLAKLGLSSGRPAEAADPLTLDTSFVAVDPAADQLVTQVNEVLSKPRLLGPIPSALGSIRDPRAARGKRHFASFDVI</sequence>
<name>A0ABZ2LR26_9BACT</name>
<gene>
    <name evidence="1" type="ORF">LZC94_35685</name>
</gene>
<dbReference type="EMBL" id="CP089984">
    <property type="protein sequence ID" value="WXB13175.1"/>
    <property type="molecule type" value="Genomic_DNA"/>
</dbReference>
<proteinExistence type="predicted"/>
<evidence type="ECO:0000313" key="2">
    <source>
        <dbReference type="Proteomes" id="UP001370348"/>
    </source>
</evidence>
<evidence type="ECO:0000313" key="1">
    <source>
        <dbReference type="EMBL" id="WXB13175.1"/>
    </source>
</evidence>
<dbReference type="Proteomes" id="UP001370348">
    <property type="component" value="Chromosome"/>
</dbReference>
<protein>
    <submittedName>
        <fullName evidence="1">Uncharacterized protein</fullName>
    </submittedName>
</protein>
<reference evidence="1 2" key="1">
    <citation type="submission" date="2021-12" db="EMBL/GenBank/DDBJ databases">
        <title>Discovery of the Pendulisporaceae a myxobacterial family with distinct sporulation behavior and unique specialized metabolism.</title>
        <authorList>
            <person name="Garcia R."/>
            <person name="Popoff A."/>
            <person name="Bader C.D."/>
            <person name="Loehr J."/>
            <person name="Walesch S."/>
            <person name="Walt C."/>
            <person name="Boldt J."/>
            <person name="Bunk B."/>
            <person name="Haeckl F.J.F.P.J."/>
            <person name="Gunesch A.P."/>
            <person name="Birkelbach J."/>
            <person name="Nuebel U."/>
            <person name="Pietschmann T."/>
            <person name="Bach T."/>
            <person name="Mueller R."/>
        </authorList>
    </citation>
    <scope>NUCLEOTIDE SEQUENCE [LARGE SCALE GENOMIC DNA]</scope>
    <source>
        <strain evidence="1 2">MSr11954</strain>
    </source>
</reference>
<keyword evidence="2" id="KW-1185">Reference proteome</keyword>
<organism evidence="1 2">
    <name type="scientific">Pendulispora albinea</name>
    <dbReference type="NCBI Taxonomy" id="2741071"/>
    <lineage>
        <taxon>Bacteria</taxon>
        <taxon>Pseudomonadati</taxon>
        <taxon>Myxococcota</taxon>
        <taxon>Myxococcia</taxon>
        <taxon>Myxococcales</taxon>
        <taxon>Sorangiineae</taxon>
        <taxon>Pendulisporaceae</taxon>
        <taxon>Pendulispora</taxon>
    </lineage>
</organism>
<dbReference type="RefSeq" id="WP_394822795.1">
    <property type="nucleotide sequence ID" value="NZ_CP089984.1"/>
</dbReference>
<accession>A0ABZ2LR26</accession>